<evidence type="ECO:0000313" key="1">
    <source>
        <dbReference type="EMBL" id="ADY56922.1"/>
    </source>
</evidence>
<reference evidence="2" key="2">
    <citation type="submission" date="2011-02" db="EMBL/GenBank/DDBJ databases">
        <title>The complete genome of Syntrophobotulus glycolicus DSM 8271.</title>
        <authorList>
            <person name="Lucas S."/>
            <person name="Copeland A."/>
            <person name="Lapidus A."/>
            <person name="Bruce D."/>
            <person name="Goodwin L."/>
            <person name="Pitluck S."/>
            <person name="Kyrpides N."/>
            <person name="Mavromatis K."/>
            <person name="Pagani I."/>
            <person name="Ivanova N."/>
            <person name="Mikhailova N."/>
            <person name="Chertkov O."/>
            <person name="Held B."/>
            <person name="Detter J.C."/>
            <person name="Tapia R."/>
            <person name="Han C."/>
            <person name="Land M."/>
            <person name="Hauser L."/>
            <person name="Markowitz V."/>
            <person name="Cheng J.-F."/>
            <person name="Hugenholtz P."/>
            <person name="Woyke T."/>
            <person name="Wu D."/>
            <person name="Spring S."/>
            <person name="Schroeder M."/>
            <person name="Brambilla E."/>
            <person name="Klenk H.-P."/>
            <person name="Eisen J.A."/>
        </authorList>
    </citation>
    <scope>NUCLEOTIDE SEQUENCE [LARGE SCALE GENOMIC DNA]</scope>
    <source>
        <strain evidence="2">DSM 8271 / FlGlyR</strain>
    </source>
</reference>
<name>F0SX62_SYNGF</name>
<gene>
    <name evidence="1" type="ordered locus">Sgly_2644</name>
</gene>
<reference evidence="1 2" key="1">
    <citation type="journal article" date="2011" name="Stand. Genomic Sci.">
        <title>Complete genome sequence of Syntrophobotulus glycolicus type strain (FlGlyR).</title>
        <authorList>
            <person name="Han C."/>
            <person name="Mwirichia R."/>
            <person name="Chertkov O."/>
            <person name="Held B."/>
            <person name="Lapidus A."/>
            <person name="Nolan M."/>
            <person name="Lucas S."/>
            <person name="Hammon N."/>
            <person name="Deshpande S."/>
            <person name="Cheng J.F."/>
            <person name="Tapia R."/>
            <person name="Goodwin L."/>
            <person name="Pitluck S."/>
            <person name="Huntemann M."/>
            <person name="Liolios K."/>
            <person name="Ivanova N."/>
            <person name="Pagani I."/>
            <person name="Mavromatis K."/>
            <person name="Ovchinikova G."/>
            <person name="Pati A."/>
            <person name="Chen A."/>
            <person name="Palaniappan K."/>
            <person name="Land M."/>
            <person name="Hauser L."/>
            <person name="Brambilla E.M."/>
            <person name="Rohde M."/>
            <person name="Spring S."/>
            <person name="Sikorski J."/>
            <person name="Goker M."/>
            <person name="Woyke T."/>
            <person name="Bristow J."/>
            <person name="Eisen J.A."/>
            <person name="Markowitz V."/>
            <person name="Hugenholtz P."/>
            <person name="Kyrpides N.C."/>
            <person name="Klenk H.P."/>
            <person name="Detter J.C."/>
        </authorList>
    </citation>
    <scope>NUCLEOTIDE SEQUENCE [LARGE SCALE GENOMIC DNA]</scope>
    <source>
        <strain evidence="2">DSM 8271 / FlGlyR</strain>
    </source>
</reference>
<dbReference type="HOGENOM" id="CLU_2048574_0_0_9"/>
<protein>
    <submittedName>
        <fullName evidence="1">Sensory box histidine kinase</fullName>
    </submittedName>
</protein>
<dbReference type="Proteomes" id="UP000007488">
    <property type="component" value="Chromosome"/>
</dbReference>
<keyword evidence="1" id="KW-0418">Kinase</keyword>
<evidence type="ECO:0000313" key="2">
    <source>
        <dbReference type="Proteomes" id="UP000007488"/>
    </source>
</evidence>
<organism evidence="1 2">
    <name type="scientific">Syntrophobotulus glycolicus (strain DSM 8271 / FlGlyR)</name>
    <dbReference type="NCBI Taxonomy" id="645991"/>
    <lineage>
        <taxon>Bacteria</taxon>
        <taxon>Bacillati</taxon>
        <taxon>Bacillota</taxon>
        <taxon>Clostridia</taxon>
        <taxon>Eubacteriales</taxon>
        <taxon>Desulfitobacteriaceae</taxon>
        <taxon>Syntrophobotulus</taxon>
    </lineage>
</organism>
<dbReference type="EMBL" id="CP002547">
    <property type="protein sequence ID" value="ADY56922.1"/>
    <property type="molecule type" value="Genomic_DNA"/>
</dbReference>
<accession>F0SX62</accession>
<keyword evidence="2" id="KW-1185">Reference proteome</keyword>
<dbReference type="AlphaFoldDB" id="F0SX62"/>
<sequence>MDIIAVARNILELEGTIDTGVDYIREQVADEAKSDVINGIMSVMVDALEAILLEIKDIEEEFPGNNVNEFHTGFVYALSAVKNVCSTGGIPDEQLLNVFRDSFVCYDSELKRCLEPYVLC</sequence>
<dbReference type="KEGG" id="sgy:Sgly_2644"/>
<dbReference type="GO" id="GO:0016301">
    <property type="term" value="F:kinase activity"/>
    <property type="evidence" value="ECO:0007669"/>
    <property type="project" value="UniProtKB-KW"/>
</dbReference>
<dbReference type="RefSeq" id="WP_013625742.1">
    <property type="nucleotide sequence ID" value="NC_015172.1"/>
</dbReference>
<keyword evidence="1" id="KW-0808">Transferase</keyword>
<proteinExistence type="predicted"/>